<evidence type="ECO:0000313" key="11">
    <source>
        <dbReference type="Proteomes" id="UP000235116"/>
    </source>
</evidence>
<dbReference type="PIRSF" id="PIRSF000423">
    <property type="entry name" value="ArgA"/>
    <property type="match status" value="1"/>
</dbReference>
<dbReference type="PANTHER" id="PTHR30602">
    <property type="entry name" value="AMINO-ACID ACETYLTRANSFERASE"/>
    <property type="match status" value="1"/>
</dbReference>
<dbReference type="EC" id="2.3.1.1" evidence="8"/>
<feature type="domain" description="N-acetyltransferase" evidence="9">
    <location>
        <begin position="293"/>
        <end position="442"/>
    </location>
</feature>
<dbReference type="SUPFAM" id="SSF55729">
    <property type="entry name" value="Acyl-CoA N-acyltransferases (Nat)"/>
    <property type="match status" value="1"/>
</dbReference>
<keyword evidence="6 8" id="KW-0012">Acyltransferase</keyword>
<evidence type="ECO:0000259" key="9">
    <source>
        <dbReference type="PROSITE" id="PS51186"/>
    </source>
</evidence>
<dbReference type="HAMAP" id="MF_01105">
    <property type="entry name" value="N_acetyl_glu_synth"/>
    <property type="match status" value="1"/>
</dbReference>
<dbReference type="InterPro" id="IPR001048">
    <property type="entry name" value="Asp/Glu/Uridylate_kinase"/>
</dbReference>
<comment type="catalytic activity">
    <reaction evidence="7 8">
        <text>L-glutamate + acetyl-CoA = N-acetyl-L-glutamate + CoA + H(+)</text>
        <dbReference type="Rhea" id="RHEA:24292"/>
        <dbReference type="ChEBI" id="CHEBI:15378"/>
        <dbReference type="ChEBI" id="CHEBI:29985"/>
        <dbReference type="ChEBI" id="CHEBI:44337"/>
        <dbReference type="ChEBI" id="CHEBI:57287"/>
        <dbReference type="ChEBI" id="CHEBI:57288"/>
        <dbReference type="EC" id="2.3.1.1"/>
    </reaction>
</comment>
<name>A0A2K9LM39_9GAMM</name>
<comment type="miscellaneous">
    <text evidence="8">In bacteria which possess the bifunctional enzyme ornithine acetyltransferase/N-acetylglutamate synthase (ArgJ), ArgA fulfills an anaplerotic role.</text>
</comment>
<evidence type="ECO:0000256" key="6">
    <source>
        <dbReference type="ARBA" id="ARBA00023315"/>
    </source>
</evidence>
<dbReference type="Proteomes" id="UP000235116">
    <property type="component" value="Chromosome"/>
</dbReference>
<dbReference type="NCBIfam" id="TIGR01890">
    <property type="entry name" value="N-Ac-Glu-synth"/>
    <property type="match status" value="1"/>
</dbReference>
<dbReference type="Pfam" id="PF00696">
    <property type="entry name" value="AA_kinase"/>
    <property type="match status" value="1"/>
</dbReference>
<evidence type="ECO:0000256" key="7">
    <source>
        <dbReference type="ARBA" id="ARBA00048372"/>
    </source>
</evidence>
<evidence type="ECO:0000313" key="10">
    <source>
        <dbReference type="EMBL" id="AUM13429.1"/>
    </source>
</evidence>
<dbReference type="InterPro" id="IPR036393">
    <property type="entry name" value="AceGlu_kinase-like_sf"/>
</dbReference>
<dbReference type="PANTHER" id="PTHR30602:SF12">
    <property type="entry name" value="AMINO-ACID ACETYLTRANSFERASE NAGS1, CHLOROPLASTIC-RELATED"/>
    <property type="match status" value="1"/>
</dbReference>
<reference evidence="11" key="1">
    <citation type="submission" date="2017-08" db="EMBL/GenBank/DDBJ databases">
        <title>Direct submision.</title>
        <authorList>
            <person name="Kim S.-J."/>
            <person name="Rhee S.-K."/>
        </authorList>
    </citation>
    <scope>NUCLEOTIDE SEQUENCE [LARGE SCALE GENOMIC DNA]</scope>
    <source>
        <strain evidence="11">GI5</strain>
    </source>
</reference>
<dbReference type="NCBIfam" id="NF003641">
    <property type="entry name" value="PRK05279.1"/>
    <property type="match status" value="1"/>
</dbReference>
<evidence type="ECO:0000256" key="2">
    <source>
        <dbReference type="ARBA" id="ARBA00009145"/>
    </source>
</evidence>
<dbReference type="KEGG" id="kak:Kalk_13800"/>
<keyword evidence="3 8" id="KW-0055">Arginine biosynthesis</keyword>
<organism evidence="10 11">
    <name type="scientific">Ketobacter alkanivorans</name>
    <dbReference type="NCBI Taxonomy" id="1917421"/>
    <lineage>
        <taxon>Bacteria</taxon>
        <taxon>Pseudomonadati</taxon>
        <taxon>Pseudomonadota</taxon>
        <taxon>Gammaproteobacteria</taxon>
        <taxon>Pseudomonadales</taxon>
        <taxon>Ketobacteraceae</taxon>
        <taxon>Ketobacter</taxon>
    </lineage>
</organism>
<dbReference type="EMBL" id="CP022684">
    <property type="protein sequence ID" value="AUM13429.1"/>
    <property type="molecule type" value="Genomic_DNA"/>
</dbReference>
<comment type="subcellular location">
    <subcellularLocation>
        <location evidence="8">Cytoplasm</location>
    </subcellularLocation>
</comment>
<dbReference type="InterPro" id="IPR016181">
    <property type="entry name" value="Acyl_CoA_acyltransferase"/>
</dbReference>
<proteinExistence type="inferred from homology"/>
<keyword evidence="8" id="KW-0963">Cytoplasm</keyword>
<evidence type="ECO:0000256" key="8">
    <source>
        <dbReference type="HAMAP-Rule" id="MF_01105"/>
    </source>
</evidence>
<gene>
    <name evidence="8" type="primary">argA</name>
    <name evidence="10" type="ORF">Kalk_13800</name>
</gene>
<dbReference type="SUPFAM" id="SSF53633">
    <property type="entry name" value="Carbamate kinase-like"/>
    <property type="match status" value="1"/>
</dbReference>
<keyword evidence="11" id="KW-1185">Reference proteome</keyword>
<dbReference type="RefSeq" id="WP_101894807.1">
    <property type="nucleotide sequence ID" value="NZ_CP022684.1"/>
</dbReference>
<dbReference type="Gene3D" id="3.40.1160.10">
    <property type="entry name" value="Acetylglutamate kinase-like"/>
    <property type="match status" value="1"/>
</dbReference>
<dbReference type="InterPro" id="IPR010167">
    <property type="entry name" value="NH2A_AcTrfase"/>
</dbReference>
<dbReference type="CDD" id="cd04301">
    <property type="entry name" value="NAT_SF"/>
    <property type="match status" value="1"/>
</dbReference>
<sequence>MDTQPDQAANTTDYVNWFRNSTPYINAHRGKTFVVAFPGEAVTAARFPQLMQDVVLLHSLGIRVVLVHGARPQIDQRMVDSQLPIQIGHHRRVTDQASLPAVMEAIGRTAIQVQSQLVQCMAAAHLGDNSIVSTGNYVVAKPYGVHQGIDYQHSGEVRKLRHDAIHRQLNNGHLVLLSPLGYSPTGEAFNLVWEEVAEATATSIKADKIIYLNEAEGILAPAGELIRELTVPQANELISQLEDPNYTLISARNAVTRGTSRAHIISYETDGALLQELFTVNGNGTLITQQTYEKVRLANIDDVASLLELIEPLEQEGVLVRRSRELLENEIEHFTLIERDDKIIACAALYPFQDESSGELACVVVHPEYRQGNRGDTLLKSIEQRAAMLGLGSLFVLTTRTAHWFMERGFRSATISELPQHRQSLYNYQRNSKVFVKRLTVKST</sequence>
<evidence type="ECO:0000256" key="4">
    <source>
        <dbReference type="ARBA" id="ARBA00022605"/>
    </source>
</evidence>
<comment type="similarity">
    <text evidence="2 8">Belongs to the acetyltransferase family. ArgA subfamily.</text>
</comment>
<dbReference type="Gene3D" id="3.40.630.30">
    <property type="match status" value="1"/>
</dbReference>
<dbReference type="GO" id="GO:0005737">
    <property type="term" value="C:cytoplasm"/>
    <property type="evidence" value="ECO:0007669"/>
    <property type="project" value="UniProtKB-SubCell"/>
</dbReference>
<dbReference type="AlphaFoldDB" id="A0A2K9LM39"/>
<keyword evidence="4 8" id="KW-0028">Amino-acid biosynthesis</keyword>
<dbReference type="InterPro" id="IPR033719">
    <property type="entry name" value="NAGS_kin"/>
</dbReference>
<dbReference type="GO" id="GO:0004042">
    <property type="term" value="F:L-glutamate N-acetyltransferase activity"/>
    <property type="evidence" value="ECO:0007669"/>
    <property type="project" value="UniProtKB-UniRule"/>
</dbReference>
<dbReference type="GO" id="GO:0006526">
    <property type="term" value="P:L-arginine biosynthetic process"/>
    <property type="evidence" value="ECO:0007669"/>
    <property type="project" value="UniProtKB-UniRule"/>
</dbReference>
<dbReference type="UniPathway" id="UPA00068">
    <property type="reaction ID" value="UER00106"/>
</dbReference>
<protein>
    <recommendedName>
        <fullName evidence="8">Amino-acid acetyltransferase</fullName>
        <ecNumber evidence="8">2.3.1.1</ecNumber>
    </recommendedName>
    <alternativeName>
        <fullName evidence="8">N-acetylglutamate synthase</fullName>
        <shortName evidence="8">AGS</shortName>
        <shortName evidence="8">NAGS</shortName>
    </alternativeName>
</protein>
<keyword evidence="5 8" id="KW-0808">Transferase</keyword>
<dbReference type="PROSITE" id="PS51186">
    <property type="entry name" value="GNAT"/>
    <property type="match status" value="1"/>
</dbReference>
<evidence type="ECO:0000256" key="3">
    <source>
        <dbReference type="ARBA" id="ARBA00022571"/>
    </source>
</evidence>
<dbReference type="Pfam" id="PF00583">
    <property type="entry name" value="Acetyltransf_1"/>
    <property type="match status" value="1"/>
</dbReference>
<evidence type="ECO:0000256" key="1">
    <source>
        <dbReference type="ARBA" id="ARBA00004925"/>
    </source>
</evidence>
<dbReference type="InterPro" id="IPR000182">
    <property type="entry name" value="GNAT_dom"/>
</dbReference>
<accession>A0A2K9LM39</accession>
<comment type="pathway">
    <text evidence="1 8">Amino-acid biosynthesis; L-arginine biosynthesis; N(2)-acetyl-L-ornithine from L-glutamate: step 1/4.</text>
</comment>
<evidence type="ECO:0000256" key="5">
    <source>
        <dbReference type="ARBA" id="ARBA00022679"/>
    </source>
</evidence>
<dbReference type="CDD" id="cd04237">
    <property type="entry name" value="AAK_NAGS-ABP"/>
    <property type="match status" value="1"/>
</dbReference>
<dbReference type="OrthoDB" id="9802238at2"/>